<dbReference type="RefSeq" id="WP_085636153.1">
    <property type="nucleotide sequence ID" value="NZ_JFKC01000005.1"/>
</dbReference>
<protein>
    <recommendedName>
        <fullName evidence="3">Lipoprotein</fullName>
    </recommendedName>
</protein>
<dbReference type="Proteomes" id="UP000193926">
    <property type="component" value="Unassembled WGS sequence"/>
</dbReference>
<keyword evidence="2" id="KW-1185">Reference proteome</keyword>
<evidence type="ECO:0000313" key="1">
    <source>
        <dbReference type="EMBL" id="OSQ51351.1"/>
    </source>
</evidence>
<dbReference type="AlphaFoldDB" id="A0A1X4NLZ5"/>
<evidence type="ECO:0008006" key="3">
    <source>
        <dbReference type="Google" id="ProtNLM"/>
    </source>
</evidence>
<sequence>MGRLADLTRRLSSRRGIASLTGALGAAVVVSGCVFDKLKTQDYAGFETYKFWQTPGLGFCSDPEQVFSAGLTRGLEGGMRFSHSNLVLVSDDPSQCDNGISGELGCYEPEAQPDRQLTRQEATRVSEVFAKVDYFKRPDPICKDLAIDPCVIERHAWDGDEYSDYLCGADRLSDDESSEIHKLLSDLKSGS</sequence>
<dbReference type="STRING" id="1123756.MGEO_07685"/>
<dbReference type="OrthoDB" id="9841599at2"/>
<evidence type="ECO:0000313" key="2">
    <source>
        <dbReference type="Proteomes" id="UP000193926"/>
    </source>
</evidence>
<accession>A0A1X4NLZ5</accession>
<comment type="caution">
    <text evidence="1">The sequence shown here is derived from an EMBL/GenBank/DDBJ whole genome shotgun (WGS) entry which is preliminary data.</text>
</comment>
<dbReference type="EMBL" id="JFKC01000005">
    <property type="protein sequence ID" value="OSQ51351.1"/>
    <property type="molecule type" value="Genomic_DNA"/>
</dbReference>
<reference evidence="1 2" key="1">
    <citation type="submission" date="2014-03" db="EMBL/GenBank/DDBJ databases">
        <title>The draft genome sequence of Marivita geojedonensis KCTC 23882.</title>
        <authorList>
            <person name="Lai Q."/>
            <person name="Shao Z."/>
        </authorList>
    </citation>
    <scope>NUCLEOTIDE SEQUENCE [LARGE SCALE GENOMIC DNA]</scope>
    <source>
        <strain evidence="1 2">DPG-138</strain>
    </source>
</reference>
<dbReference type="PROSITE" id="PS51257">
    <property type="entry name" value="PROKAR_LIPOPROTEIN"/>
    <property type="match status" value="1"/>
</dbReference>
<proteinExistence type="predicted"/>
<organism evidence="1 2">
    <name type="scientific">Marivita geojedonensis</name>
    <dbReference type="NCBI Taxonomy" id="1123756"/>
    <lineage>
        <taxon>Bacteria</taxon>
        <taxon>Pseudomonadati</taxon>
        <taxon>Pseudomonadota</taxon>
        <taxon>Alphaproteobacteria</taxon>
        <taxon>Rhodobacterales</taxon>
        <taxon>Roseobacteraceae</taxon>
        <taxon>Marivita</taxon>
    </lineage>
</organism>
<name>A0A1X4NLZ5_9RHOB</name>
<gene>
    <name evidence="1" type="ORF">MGEO_07685</name>
</gene>